<feature type="region of interest" description="Disordered" evidence="1">
    <location>
        <begin position="1"/>
        <end position="25"/>
    </location>
</feature>
<evidence type="ECO:0000313" key="3">
    <source>
        <dbReference type="Proteomes" id="UP000314294"/>
    </source>
</evidence>
<accession>A0A4Z2F0Y4</accession>
<name>A0A4Z2F0Y4_9TELE</name>
<organism evidence="2 3">
    <name type="scientific">Liparis tanakae</name>
    <name type="common">Tanaka's snailfish</name>
    <dbReference type="NCBI Taxonomy" id="230148"/>
    <lineage>
        <taxon>Eukaryota</taxon>
        <taxon>Metazoa</taxon>
        <taxon>Chordata</taxon>
        <taxon>Craniata</taxon>
        <taxon>Vertebrata</taxon>
        <taxon>Euteleostomi</taxon>
        <taxon>Actinopterygii</taxon>
        <taxon>Neopterygii</taxon>
        <taxon>Teleostei</taxon>
        <taxon>Neoteleostei</taxon>
        <taxon>Acanthomorphata</taxon>
        <taxon>Eupercaria</taxon>
        <taxon>Perciformes</taxon>
        <taxon>Cottioidei</taxon>
        <taxon>Cottales</taxon>
        <taxon>Liparidae</taxon>
        <taxon>Liparis</taxon>
    </lineage>
</organism>
<proteinExistence type="predicted"/>
<dbReference type="AlphaFoldDB" id="A0A4Z2F0Y4"/>
<comment type="caution">
    <text evidence="2">The sequence shown here is derived from an EMBL/GenBank/DDBJ whole genome shotgun (WGS) entry which is preliminary data.</text>
</comment>
<gene>
    <name evidence="2" type="ORF">EYF80_055026</name>
</gene>
<dbReference type="EMBL" id="SRLO01001886">
    <property type="protein sequence ID" value="TNN34799.1"/>
    <property type="molecule type" value="Genomic_DNA"/>
</dbReference>
<reference evidence="2 3" key="1">
    <citation type="submission" date="2019-03" db="EMBL/GenBank/DDBJ databases">
        <title>First draft genome of Liparis tanakae, snailfish: a comprehensive survey of snailfish specific genes.</title>
        <authorList>
            <person name="Kim W."/>
            <person name="Song I."/>
            <person name="Jeong J.-H."/>
            <person name="Kim D."/>
            <person name="Kim S."/>
            <person name="Ryu S."/>
            <person name="Song J.Y."/>
            <person name="Lee S.K."/>
        </authorList>
    </citation>
    <scope>NUCLEOTIDE SEQUENCE [LARGE SCALE GENOMIC DNA]</scope>
    <source>
        <tissue evidence="2">Muscle</tissue>
    </source>
</reference>
<evidence type="ECO:0000313" key="2">
    <source>
        <dbReference type="EMBL" id="TNN34799.1"/>
    </source>
</evidence>
<evidence type="ECO:0000256" key="1">
    <source>
        <dbReference type="SAM" id="MobiDB-lite"/>
    </source>
</evidence>
<keyword evidence="3" id="KW-1185">Reference proteome</keyword>
<protein>
    <submittedName>
        <fullName evidence="2">Uncharacterized protein</fullName>
    </submittedName>
</protein>
<dbReference type="Proteomes" id="UP000314294">
    <property type="component" value="Unassembled WGS sequence"/>
</dbReference>
<sequence length="117" mass="12447">MKPVKVSSLGGDGQRPFEERNSAGPVSRVLDLSGAPVWTGSGAGGVTNAFPSRDPAAGLCSGSSRDVGFLGFPGRTRSCASWKLKRPDGRNRKRNKIKAPKSSEFVFILSRKVSKNL</sequence>